<evidence type="ECO:0000313" key="5">
    <source>
        <dbReference type="Proteomes" id="UP000282002"/>
    </source>
</evidence>
<dbReference type="Pfam" id="PF02470">
    <property type="entry name" value="MlaD"/>
    <property type="match status" value="1"/>
</dbReference>
<keyword evidence="1" id="KW-0175">Coiled coil</keyword>
<organism evidence="4 5">
    <name type="scientific">Tabrizicola piscis</name>
    <dbReference type="NCBI Taxonomy" id="2494374"/>
    <lineage>
        <taxon>Bacteria</taxon>
        <taxon>Pseudomonadati</taxon>
        <taxon>Pseudomonadota</taxon>
        <taxon>Alphaproteobacteria</taxon>
        <taxon>Rhodobacterales</taxon>
        <taxon>Paracoccaceae</taxon>
        <taxon>Tabrizicola</taxon>
    </lineage>
</organism>
<evidence type="ECO:0000256" key="2">
    <source>
        <dbReference type="SAM" id="Phobius"/>
    </source>
</evidence>
<dbReference type="KEGG" id="taw:EI545_19275"/>
<evidence type="ECO:0000256" key="1">
    <source>
        <dbReference type="SAM" id="Coils"/>
    </source>
</evidence>
<dbReference type="EMBL" id="CP034328">
    <property type="protein sequence ID" value="AZL60774.1"/>
    <property type="molecule type" value="Genomic_DNA"/>
</dbReference>
<gene>
    <name evidence="4" type="ORF">EI545_19275</name>
</gene>
<feature type="coiled-coil region" evidence="1">
    <location>
        <begin position="191"/>
        <end position="218"/>
    </location>
</feature>
<reference evidence="4 5" key="1">
    <citation type="submission" date="2018-12" db="EMBL/GenBank/DDBJ databases">
        <title>Complete genome sequencing of Tabrizicola sp. K13M18.</title>
        <authorList>
            <person name="Bae J.-W."/>
        </authorList>
    </citation>
    <scope>NUCLEOTIDE SEQUENCE [LARGE SCALE GENOMIC DNA]</scope>
    <source>
        <strain evidence="4 5">K13M18</strain>
    </source>
</reference>
<name>A0A3S8UAY3_9RHOB</name>
<sequence>METRARYILVGIFTLASLLAALAFLLWLARFQINRTFAQYDIVFDTVAGLSQASVVRYNGVDVGNVLAIALDGEDPSLVRVRIEIYATTPVRTDTVATLASQGVTGVSFVALEGGSPASQPLVPEPPDFVPVIASKPSVVQELTTAAPDLLKEAIALMEDIRGFTTPENRAAITSILQNVEGATERVDSLATRAEAVIAAAEETLAQADAALEAAEVTFSSANAVINDDLPAVVDGLKTTVADVGAMAAELKEFARTRLPEYGALATDARNLLVDLGALADRIGSDPGRFLLGNQTPAYRN</sequence>
<dbReference type="OrthoDB" id="9808689at2"/>
<protein>
    <submittedName>
        <fullName evidence="4">MCE family protein</fullName>
    </submittedName>
</protein>
<dbReference type="Proteomes" id="UP000282002">
    <property type="component" value="Chromosome"/>
</dbReference>
<evidence type="ECO:0000313" key="4">
    <source>
        <dbReference type="EMBL" id="AZL60774.1"/>
    </source>
</evidence>
<keyword evidence="2" id="KW-0472">Membrane</keyword>
<feature type="transmembrane region" description="Helical" evidence="2">
    <location>
        <begin position="7"/>
        <end position="29"/>
    </location>
</feature>
<dbReference type="InterPro" id="IPR003399">
    <property type="entry name" value="Mce/MlaD"/>
</dbReference>
<dbReference type="AlphaFoldDB" id="A0A3S8UAY3"/>
<dbReference type="RefSeq" id="WP_125326986.1">
    <property type="nucleotide sequence ID" value="NZ_CP034328.1"/>
</dbReference>
<keyword evidence="2" id="KW-1133">Transmembrane helix</keyword>
<dbReference type="PANTHER" id="PTHR36698">
    <property type="entry name" value="BLL5892 PROTEIN"/>
    <property type="match status" value="1"/>
</dbReference>
<evidence type="ECO:0000259" key="3">
    <source>
        <dbReference type="Pfam" id="PF02470"/>
    </source>
</evidence>
<keyword evidence="5" id="KW-1185">Reference proteome</keyword>
<dbReference type="PANTHER" id="PTHR36698:SF2">
    <property type="entry name" value="MCE_MLAD DOMAIN-CONTAINING PROTEIN"/>
    <property type="match status" value="1"/>
</dbReference>
<keyword evidence="2" id="KW-0812">Transmembrane</keyword>
<proteinExistence type="predicted"/>
<feature type="domain" description="Mce/MlaD" evidence="3">
    <location>
        <begin position="40"/>
        <end position="115"/>
    </location>
</feature>
<accession>A0A3S8UAY3</accession>